<proteinExistence type="predicted"/>
<feature type="transmembrane region" description="Helical" evidence="1">
    <location>
        <begin position="12"/>
        <end position="41"/>
    </location>
</feature>
<protein>
    <submittedName>
        <fullName evidence="2">Uncharacterized protein</fullName>
    </submittedName>
</protein>
<name>A0AAN9KD39_CANGL</name>
<dbReference type="AlphaFoldDB" id="A0AAN9KD39"/>
<dbReference type="EMBL" id="JAYMYQ010000008">
    <property type="protein sequence ID" value="KAK7315237.1"/>
    <property type="molecule type" value="Genomic_DNA"/>
</dbReference>
<dbReference type="Proteomes" id="UP001367508">
    <property type="component" value="Unassembled WGS sequence"/>
</dbReference>
<organism evidence="2 3">
    <name type="scientific">Canavalia gladiata</name>
    <name type="common">Sword bean</name>
    <name type="synonym">Dolichos gladiatus</name>
    <dbReference type="NCBI Taxonomy" id="3824"/>
    <lineage>
        <taxon>Eukaryota</taxon>
        <taxon>Viridiplantae</taxon>
        <taxon>Streptophyta</taxon>
        <taxon>Embryophyta</taxon>
        <taxon>Tracheophyta</taxon>
        <taxon>Spermatophyta</taxon>
        <taxon>Magnoliopsida</taxon>
        <taxon>eudicotyledons</taxon>
        <taxon>Gunneridae</taxon>
        <taxon>Pentapetalae</taxon>
        <taxon>rosids</taxon>
        <taxon>fabids</taxon>
        <taxon>Fabales</taxon>
        <taxon>Fabaceae</taxon>
        <taxon>Papilionoideae</taxon>
        <taxon>50 kb inversion clade</taxon>
        <taxon>NPAAA clade</taxon>
        <taxon>indigoferoid/millettioid clade</taxon>
        <taxon>Phaseoleae</taxon>
        <taxon>Canavalia</taxon>
    </lineage>
</organism>
<evidence type="ECO:0000256" key="1">
    <source>
        <dbReference type="SAM" id="Phobius"/>
    </source>
</evidence>
<gene>
    <name evidence="2" type="ORF">VNO77_33774</name>
</gene>
<keyword evidence="1" id="KW-0812">Transmembrane</keyword>
<comment type="caution">
    <text evidence="2">The sequence shown here is derived from an EMBL/GenBank/DDBJ whole genome shotgun (WGS) entry which is preliminary data.</text>
</comment>
<evidence type="ECO:0000313" key="2">
    <source>
        <dbReference type="EMBL" id="KAK7315237.1"/>
    </source>
</evidence>
<accession>A0AAN9KD39</accession>
<evidence type="ECO:0000313" key="3">
    <source>
        <dbReference type="Proteomes" id="UP001367508"/>
    </source>
</evidence>
<keyword evidence="1" id="KW-0472">Membrane</keyword>
<sequence>MSHAFHLHYRRWWLVLDLFLSDIVTVLSSPTLVVQLIVIVMDVGVSISHHLHCVKLSPPFPLALHSFATLLSPTSHRLSLNPITSSTTTRVGGSHQRSLLLKPPCVALLSSLSTVLSTSHRFLFVMSYN</sequence>
<reference evidence="2 3" key="1">
    <citation type="submission" date="2024-01" db="EMBL/GenBank/DDBJ databases">
        <title>The genomes of 5 underutilized Papilionoideae crops provide insights into root nodulation and disease resistanc.</title>
        <authorList>
            <person name="Jiang F."/>
        </authorList>
    </citation>
    <scope>NUCLEOTIDE SEQUENCE [LARGE SCALE GENOMIC DNA]</scope>
    <source>
        <strain evidence="2">LVBAO_FW01</strain>
        <tissue evidence="2">Leaves</tissue>
    </source>
</reference>
<keyword evidence="1" id="KW-1133">Transmembrane helix</keyword>
<keyword evidence="3" id="KW-1185">Reference proteome</keyword>